<name>A0ABU0J8N3_9HYPH</name>
<dbReference type="RefSeq" id="WP_307274756.1">
    <property type="nucleotide sequence ID" value="NZ_JAUSVX010000006.1"/>
</dbReference>
<dbReference type="EMBL" id="JAUSVX010000006">
    <property type="protein sequence ID" value="MDQ0470634.1"/>
    <property type="molecule type" value="Genomic_DNA"/>
</dbReference>
<evidence type="ECO:0000313" key="2">
    <source>
        <dbReference type="Proteomes" id="UP001242480"/>
    </source>
</evidence>
<protein>
    <submittedName>
        <fullName evidence="1">Maleate isomerase</fullName>
        <ecNumber evidence="1">5.2.1.1</ecNumber>
    </submittedName>
</protein>
<dbReference type="InterPro" id="IPR026286">
    <property type="entry name" value="MaiA/AMDase"/>
</dbReference>
<dbReference type="PANTHER" id="PTHR40267:SF1">
    <property type="entry name" value="BLR3294 PROTEIN"/>
    <property type="match status" value="1"/>
</dbReference>
<dbReference type="InterPro" id="IPR053714">
    <property type="entry name" value="Iso_Racemase_Enz_sf"/>
</dbReference>
<sequence length="271" mass="28289">MADNHAEWTRFRASFDAGVGDGLSIGVIALAEDRASVWDLGRFLSDLPGVGIFSTRLAMAAEVTPETLAAMRHHLGDAASTLLPSSRLDAVAFSCTSGTVAIGVAEVHAAIASGRPGVPISTPIEAGVQALRAFNASRIALLTPYRPPTAALVDRFFQEQGIGVRARTTFDLSGDLDMNRVSARSLLEAGQSCVEDAGDVDALFVSCTGLRTSPVVEALEQRLQIPVISSNQALAWHCLRLSGNVSPLDGHGSLFRLSAAHGPSTGSGSAR</sequence>
<dbReference type="Pfam" id="PF17645">
    <property type="entry name" value="Amdase"/>
    <property type="match status" value="1"/>
</dbReference>
<organism evidence="1 2">
    <name type="scientific">Labrys wisconsinensis</name>
    <dbReference type="NCBI Taxonomy" id="425677"/>
    <lineage>
        <taxon>Bacteria</taxon>
        <taxon>Pseudomonadati</taxon>
        <taxon>Pseudomonadota</taxon>
        <taxon>Alphaproteobacteria</taxon>
        <taxon>Hyphomicrobiales</taxon>
        <taxon>Xanthobacteraceae</taxon>
        <taxon>Labrys</taxon>
    </lineage>
</organism>
<evidence type="ECO:0000313" key="1">
    <source>
        <dbReference type="EMBL" id="MDQ0470634.1"/>
    </source>
</evidence>
<dbReference type="Proteomes" id="UP001242480">
    <property type="component" value="Unassembled WGS sequence"/>
</dbReference>
<keyword evidence="1" id="KW-0413">Isomerase</keyword>
<proteinExistence type="predicted"/>
<dbReference type="GO" id="GO:0050076">
    <property type="term" value="F:maleate isomerase activity"/>
    <property type="evidence" value="ECO:0007669"/>
    <property type="project" value="UniProtKB-EC"/>
</dbReference>
<dbReference type="PIRSF" id="PIRSF015736">
    <property type="entry name" value="MI"/>
    <property type="match status" value="1"/>
</dbReference>
<dbReference type="PANTHER" id="PTHR40267">
    <property type="entry name" value="BLR3294 PROTEIN"/>
    <property type="match status" value="1"/>
</dbReference>
<comment type="caution">
    <text evidence="1">The sequence shown here is derived from an EMBL/GenBank/DDBJ whole genome shotgun (WGS) entry which is preliminary data.</text>
</comment>
<accession>A0ABU0J8N3</accession>
<keyword evidence="2" id="KW-1185">Reference proteome</keyword>
<gene>
    <name evidence="1" type="ORF">QO011_003653</name>
</gene>
<reference evidence="1 2" key="1">
    <citation type="submission" date="2023-07" db="EMBL/GenBank/DDBJ databases">
        <title>Genomic Encyclopedia of Type Strains, Phase IV (KMG-IV): sequencing the most valuable type-strain genomes for metagenomic binning, comparative biology and taxonomic classification.</title>
        <authorList>
            <person name="Goeker M."/>
        </authorList>
    </citation>
    <scope>NUCLEOTIDE SEQUENCE [LARGE SCALE GENOMIC DNA]</scope>
    <source>
        <strain evidence="1 2">DSM 19619</strain>
    </source>
</reference>
<dbReference type="Gene3D" id="3.40.50.12500">
    <property type="match status" value="1"/>
</dbReference>
<dbReference type="EC" id="5.2.1.1" evidence="1"/>